<dbReference type="SMART" id="SM00354">
    <property type="entry name" value="HTH_LACI"/>
    <property type="match status" value="1"/>
</dbReference>
<dbReference type="EMBL" id="JAEINH010000003">
    <property type="protein sequence ID" value="MBI9114339.1"/>
    <property type="molecule type" value="Genomic_DNA"/>
</dbReference>
<keyword evidence="1" id="KW-0805">Transcription regulation</keyword>
<dbReference type="Gene3D" id="1.10.260.40">
    <property type="entry name" value="lambda repressor-like DNA-binding domains"/>
    <property type="match status" value="1"/>
</dbReference>
<evidence type="ECO:0000256" key="1">
    <source>
        <dbReference type="ARBA" id="ARBA00023015"/>
    </source>
</evidence>
<accession>A0A934ICG1</accession>
<protein>
    <submittedName>
        <fullName evidence="5">LacI family DNA-binding transcriptional regulator</fullName>
    </submittedName>
</protein>
<dbReference type="PROSITE" id="PS50932">
    <property type="entry name" value="HTH_LACI_2"/>
    <property type="match status" value="1"/>
</dbReference>
<keyword evidence="2 5" id="KW-0238">DNA-binding</keyword>
<evidence type="ECO:0000256" key="3">
    <source>
        <dbReference type="ARBA" id="ARBA00023163"/>
    </source>
</evidence>
<name>A0A934ICG1_9MICO</name>
<gene>
    <name evidence="5" type="ORF">JAV76_04850</name>
</gene>
<dbReference type="Pfam" id="PF00356">
    <property type="entry name" value="LacI"/>
    <property type="match status" value="1"/>
</dbReference>
<dbReference type="InterPro" id="IPR046335">
    <property type="entry name" value="LacI/GalR-like_sensor"/>
</dbReference>
<dbReference type="InterPro" id="IPR000843">
    <property type="entry name" value="HTH_LacI"/>
</dbReference>
<dbReference type="InterPro" id="IPR028082">
    <property type="entry name" value="Peripla_BP_I"/>
</dbReference>
<proteinExistence type="predicted"/>
<dbReference type="Gene3D" id="3.40.50.2300">
    <property type="match status" value="2"/>
</dbReference>
<dbReference type="CDD" id="cd01392">
    <property type="entry name" value="HTH_LacI"/>
    <property type="match status" value="1"/>
</dbReference>
<keyword evidence="3" id="KW-0804">Transcription</keyword>
<evidence type="ECO:0000313" key="5">
    <source>
        <dbReference type="EMBL" id="MBI9114339.1"/>
    </source>
</evidence>
<feature type="domain" description="HTH lacI-type" evidence="4">
    <location>
        <begin position="4"/>
        <end position="58"/>
    </location>
</feature>
<dbReference type="AlphaFoldDB" id="A0A934ICG1"/>
<evidence type="ECO:0000256" key="2">
    <source>
        <dbReference type="ARBA" id="ARBA00023125"/>
    </source>
</evidence>
<comment type="caution">
    <text evidence="5">The sequence shown here is derived from an EMBL/GenBank/DDBJ whole genome shotgun (WGS) entry which is preliminary data.</text>
</comment>
<evidence type="ECO:0000313" key="6">
    <source>
        <dbReference type="Proteomes" id="UP000602087"/>
    </source>
</evidence>
<reference evidence="5" key="1">
    <citation type="submission" date="2020-12" db="EMBL/GenBank/DDBJ databases">
        <title>Sanguibacter suaedae sp. nov., isolated from Suaeda aralocaspica.</title>
        <authorList>
            <person name="Ma Q."/>
        </authorList>
    </citation>
    <scope>NUCLEOTIDE SEQUENCE</scope>
    <source>
        <strain evidence="5">YZGR15</strain>
    </source>
</reference>
<keyword evidence="6" id="KW-1185">Reference proteome</keyword>
<dbReference type="RefSeq" id="WP_198732899.1">
    <property type="nucleotide sequence ID" value="NZ_JAEINH010000003.1"/>
</dbReference>
<dbReference type="InterPro" id="IPR010982">
    <property type="entry name" value="Lambda_DNA-bd_dom_sf"/>
</dbReference>
<organism evidence="5 6">
    <name type="scientific">Sanguibacter suaedae</name>
    <dbReference type="NCBI Taxonomy" id="2795737"/>
    <lineage>
        <taxon>Bacteria</taxon>
        <taxon>Bacillati</taxon>
        <taxon>Actinomycetota</taxon>
        <taxon>Actinomycetes</taxon>
        <taxon>Micrococcales</taxon>
        <taxon>Sanguibacteraceae</taxon>
        <taxon>Sanguibacter</taxon>
    </lineage>
</organism>
<dbReference type="PANTHER" id="PTHR30146">
    <property type="entry name" value="LACI-RELATED TRANSCRIPTIONAL REPRESSOR"/>
    <property type="match status" value="1"/>
</dbReference>
<dbReference type="SUPFAM" id="SSF47413">
    <property type="entry name" value="lambda repressor-like DNA-binding domains"/>
    <property type="match status" value="1"/>
</dbReference>
<dbReference type="GO" id="GO:0003700">
    <property type="term" value="F:DNA-binding transcription factor activity"/>
    <property type="evidence" value="ECO:0007669"/>
    <property type="project" value="TreeGrafter"/>
</dbReference>
<dbReference type="PROSITE" id="PS00356">
    <property type="entry name" value="HTH_LACI_1"/>
    <property type="match status" value="1"/>
</dbReference>
<dbReference type="CDD" id="cd06267">
    <property type="entry name" value="PBP1_LacI_sugar_binding-like"/>
    <property type="match status" value="1"/>
</dbReference>
<sequence>MPRVRLQDVAEHAGVSTKTVSNVVNDYPHVTPEMRARVLASIAELGYRPNATARRLATGRTGTLALAVSDVSIPYFAELARTVARQAAARGYRLLLEQTGDSIEAERSMLLGRESGLVDGLIFQPSRLETAELARYTLHAPMVLIGENAAPDSVDNVMIDNVRAARRVTDHLVGLGCRRIGFVGHEAGGISETSRQRLEGLHAALRDAGVPVLPELEIATSAIGAAQAEEAVGAALDAGIEVDGFFCRDDLSALGTLRALRVRGVAVPDDVAVVGWDDVAWAPFVQPTLTSVRPNTERLAQIALDLLEERIAGESGPGRHLIVEHSLVVRESAPASRPR</sequence>
<dbReference type="SUPFAM" id="SSF53822">
    <property type="entry name" value="Periplasmic binding protein-like I"/>
    <property type="match status" value="1"/>
</dbReference>
<dbReference type="PANTHER" id="PTHR30146:SF109">
    <property type="entry name" value="HTH-TYPE TRANSCRIPTIONAL REGULATOR GALS"/>
    <property type="match status" value="1"/>
</dbReference>
<evidence type="ECO:0000259" key="4">
    <source>
        <dbReference type="PROSITE" id="PS50932"/>
    </source>
</evidence>
<dbReference type="GO" id="GO:0000976">
    <property type="term" value="F:transcription cis-regulatory region binding"/>
    <property type="evidence" value="ECO:0007669"/>
    <property type="project" value="TreeGrafter"/>
</dbReference>
<dbReference type="Proteomes" id="UP000602087">
    <property type="component" value="Unassembled WGS sequence"/>
</dbReference>
<dbReference type="Pfam" id="PF13377">
    <property type="entry name" value="Peripla_BP_3"/>
    <property type="match status" value="1"/>
</dbReference>